<gene>
    <name evidence="8" type="ORF">JG687_00003022</name>
</gene>
<dbReference type="PANTHER" id="PTHR12300:SF161">
    <property type="entry name" value="RECEPTOR EXPRESSION-ENHANCING PROTEIN"/>
    <property type="match status" value="1"/>
</dbReference>
<dbReference type="Proteomes" id="UP000688947">
    <property type="component" value="Unassembled WGS sequence"/>
</dbReference>
<evidence type="ECO:0000256" key="4">
    <source>
        <dbReference type="ARBA" id="ARBA00022989"/>
    </source>
</evidence>
<feature type="transmembrane region" description="Helical" evidence="7">
    <location>
        <begin position="45"/>
        <end position="67"/>
    </location>
</feature>
<dbReference type="VEuPathDB" id="FungiDB:PC110_g10062"/>
<comment type="similarity">
    <text evidence="2">Belongs to the DP1 family.</text>
</comment>
<evidence type="ECO:0000256" key="5">
    <source>
        <dbReference type="ARBA" id="ARBA00023136"/>
    </source>
</evidence>
<dbReference type="PANTHER" id="PTHR12300">
    <property type="entry name" value="HVA22-LIKE PROTEINS"/>
    <property type="match status" value="1"/>
</dbReference>
<dbReference type="VEuPathDB" id="FungiDB:PC110_g10061"/>
<organism evidence="8 9">
    <name type="scientific">Phytophthora cactorum</name>
    <dbReference type="NCBI Taxonomy" id="29920"/>
    <lineage>
        <taxon>Eukaryota</taxon>
        <taxon>Sar</taxon>
        <taxon>Stramenopiles</taxon>
        <taxon>Oomycota</taxon>
        <taxon>Peronosporomycetes</taxon>
        <taxon>Peronosporales</taxon>
        <taxon>Peronosporaceae</taxon>
        <taxon>Phytophthora</taxon>
    </lineage>
</organism>
<dbReference type="Pfam" id="PF03134">
    <property type="entry name" value="TB2_DP1_HVA22"/>
    <property type="match status" value="1"/>
</dbReference>
<proteinExistence type="inferred from homology"/>
<evidence type="ECO:0000256" key="2">
    <source>
        <dbReference type="ARBA" id="ARBA00008573"/>
    </source>
</evidence>
<sequence>MALDALLHGDETVHLQPLLERSDGGELSEDDFTSRRRLERKNPSWIVMLGAGVAMLLIVHILFVALLRKTMVALDKLTLPDLCHRKTVGEVVMEFQNPSYCSPVVGPLNITFFKKDTAFLHLQVPAFELQSGVTTMISPVGFKLLTEPEVFYSLVFADADTIDVHGEIPVLISCMLVPFTIHLDISNLLRETSRPPVNTFIPPKWRYALDPPLYGANVWESGVVNGIKEELQRVVTQVLNLVDVIVDVPAKIDDKPALLREYSIKPSLKELDSKTHKCLLELKVSIKINNPLPIHFNLYGIELDLLYEKDTSKDHSSPKFLVHVKDIKHVSWLSHEENSIELVAAVHAFDTCVEVVGFYLHDQLVFDIRHGHISMGAGSGNFSIPFSAKGIHIHPGQSNNGTPMGASFSRCLCLAVGVAYPAYASFKALERPESGHDEKQWLTYWVVYGASTSVETVASPLMCLVPGYNITKTLFLIWMMSPQTRGATIVYDKLLCPFLKEKEPYVDRKLQEAQEAAEGALSSFVRAWGQTIADQVVAIQKSDEFKQICLAIKALASPDSPKKRRKKSTGSKSKQSASEE</sequence>
<dbReference type="InterPro" id="IPR004345">
    <property type="entry name" value="TB2_DP1_HVA22"/>
</dbReference>
<dbReference type="AlphaFoldDB" id="A0A8T1UWX4"/>
<evidence type="ECO:0000256" key="1">
    <source>
        <dbReference type="ARBA" id="ARBA00004141"/>
    </source>
</evidence>
<dbReference type="OrthoDB" id="93800at2759"/>
<name>A0A8T1UWX4_9STRA</name>
<evidence type="ECO:0000256" key="7">
    <source>
        <dbReference type="SAM" id="Phobius"/>
    </source>
</evidence>
<feature type="compositionally biased region" description="Low complexity" evidence="6">
    <location>
        <begin position="570"/>
        <end position="580"/>
    </location>
</feature>
<evidence type="ECO:0000256" key="3">
    <source>
        <dbReference type="ARBA" id="ARBA00022692"/>
    </source>
</evidence>
<protein>
    <submittedName>
        <fullName evidence="8">Uncharacterized protein</fullName>
    </submittedName>
</protein>
<keyword evidence="5 7" id="KW-0472">Membrane</keyword>
<evidence type="ECO:0000256" key="6">
    <source>
        <dbReference type="SAM" id="MobiDB-lite"/>
    </source>
</evidence>
<keyword evidence="4 7" id="KW-1133">Transmembrane helix</keyword>
<comment type="caution">
    <text evidence="8">The sequence shown here is derived from an EMBL/GenBank/DDBJ whole genome shotgun (WGS) entry which is preliminary data.</text>
</comment>
<comment type="subcellular location">
    <subcellularLocation>
        <location evidence="1">Membrane</location>
        <topology evidence="1">Multi-pass membrane protein</topology>
    </subcellularLocation>
</comment>
<evidence type="ECO:0000313" key="9">
    <source>
        <dbReference type="Proteomes" id="UP000688947"/>
    </source>
</evidence>
<accession>A0A8T1UWX4</accession>
<dbReference type="EMBL" id="JAENGZ010000088">
    <property type="protein sequence ID" value="KAG6969775.1"/>
    <property type="molecule type" value="Genomic_DNA"/>
</dbReference>
<keyword evidence="3 7" id="KW-0812">Transmembrane</keyword>
<feature type="region of interest" description="Disordered" evidence="6">
    <location>
        <begin position="557"/>
        <end position="580"/>
    </location>
</feature>
<evidence type="ECO:0000313" key="8">
    <source>
        <dbReference type="EMBL" id="KAG6969775.1"/>
    </source>
</evidence>
<reference evidence="8" key="1">
    <citation type="submission" date="2021-01" db="EMBL/GenBank/DDBJ databases">
        <title>Phytophthora aleatoria, a newly-described species from Pinus radiata is distinct from Phytophthora cactorum isolates based on comparative genomics.</title>
        <authorList>
            <person name="Mcdougal R."/>
            <person name="Panda P."/>
            <person name="Williams N."/>
            <person name="Studholme D.J."/>
        </authorList>
    </citation>
    <scope>NUCLEOTIDE SEQUENCE</scope>
    <source>
        <strain evidence="8">NZFS 3830</strain>
    </source>
</reference>
<dbReference type="GO" id="GO:0016020">
    <property type="term" value="C:membrane"/>
    <property type="evidence" value="ECO:0007669"/>
    <property type="project" value="UniProtKB-SubCell"/>
</dbReference>